<feature type="domain" description="EamA" evidence="7">
    <location>
        <begin position="152"/>
        <end position="282"/>
    </location>
</feature>
<feature type="transmembrane region" description="Helical" evidence="6">
    <location>
        <begin position="266"/>
        <end position="282"/>
    </location>
</feature>
<organism evidence="8 9">
    <name type="scientific">Zooshikella harenae</name>
    <dbReference type="NCBI Taxonomy" id="2827238"/>
    <lineage>
        <taxon>Bacteria</taxon>
        <taxon>Pseudomonadati</taxon>
        <taxon>Pseudomonadota</taxon>
        <taxon>Gammaproteobacteria</taxon>
        <taxon>Oceanospirillales</taxon>
        <taxon>Zooshikellaceae</taxon>
        <taxon>Zooshikella</taxon>
    </lineage>
</organism>
<dbReference type="SUPFAM" id="SSF103481">
    <property type="entry name" value="Multidrug resistance efflux transporter EmrE"/>
    <property type="match status" value="1"/>
</dbReference>
<keyword evidence="3 6" id="KW-0812">Transmembrane</keyword>
<evidence type="ECO:0000259" key="7">
    <source>
        <dbReference type="Pfam" id="PF00892"/>
    </source>
</evidence>
<feature type="transmembrane region" description="Helical" evidence="6">
    <location>
        <begin position="182"/>
        <end position="204"/>
    </location>
</feature>
<feature type="transmembrane region" description="Helical" evidence="6">
    <location>
        <begin position="43"/>
        <end position="60"/>
    </location>
</feature>
<feature type="domain" description="EamA" evidence="7">
    <location>
        <begin position="11"/>
        <end position="139"/>
    </location>
</feature>
<gene>
    <name evidence="8" type="ORF">KCG35_10565</name>
</gene>
<keyword evidence="5 6" id="KW-0472">Membrane</keyword>
<evidence type="ECO:0000313" key="9">
    <source>
        <dbReference type="Proteomes" id="UP000690515"/>
    </source>
</evidence>
<comment type="caution">
    <text evidence="8">The sequence shown here is derived from an EMBL/GenBank/DDBJ whole genome shotgun (WGS) entry which is preliminary data.</text>
</comment>
<dbReference type="EMBL" id="JAGSOY010000020">
    <property type="protein sequence ID" value="MBU2711503.1"/>
    <property type="molecule type" value="Genomic_DNA"/>
</dbReference>
<dbReference type="InterPro" id="IPR000620">
    <property type="entry name" value="EamA_dom"/>
</dbReference>
<evidence type="ECO:0000256" key="2">
    <source>
        <dbReference type="ARBA" id="ARBA00007362"/>
    </source>
</evidence>
<protein>
    <submittedName>
        <fullName evidence="8">DMT family transporter</fullName>
    </submittedName>
</protein>
<evidence type="ECO:0000256" key="5">
    <source>
        <dbReference type="ARBA" id="ARBA00023136"/>
    </source>
</evidence>
<evidence type="ECO:0000256" key="4">
    <source>
        <dbReference type="ARBA" id="ARBA00022989"/>
    </source>
</evidence>
<feature type="transmembrane region" description="Helical" evidence="6">
    <location>
        <begin position="12"/>
        <end position="37"/>
    </location>
</feature>
<dbReference type="PANTHER" id="PTHR32322">
    <property type="entry name" value="INNER MEMBRANE TRANSPORTER"/>
    <property type="match status" value="1"/>
</dbReference>
<dbReference type="InterPro" id="IPR050638">
    <property type="entry name" value="AA-Vitamin_Transporters"/>
</dbReference>
<dbReference type="PANTHER" id="PTHR32322:SF2">
    <property type="entry name" value="EAMA DOMAIN-CONTAINING PROTEIN"/>
    <property type="match status" value="1"/>
</dbReference>
<feature type="transmembrane region" description="Helical" evidence="6">
    <location>
        <begin position="149"/>
        <end position="170"/>
    </location>
</feature>
<dbReference type="Proteomes" id="UP000690515">
    <property type="component" value="Unassembled WGS sequence"/>
</dbReference>
<feature type="transmembrane region" description="Helical" evidence="6">
    <location>
        <begin position="210"/>
        <end position="231"/>
    </location>
</feature>
<dbReference type="RefSeq" id="WP_215819659.1">
    <property type="nucleotide sequence ID" value="NZ_JAGSOY010000020.1"/>
</dbReference>
<feature type="transmembrane region" description="Helical" evidence="6">
    <location>
        <begin position="126"/>
        <end position="143"/>
    </location>
</feature>
<name>A0ABS5ZBR8_9GAMM</name>
<evidence type="ECO:0000313" key="8">
    <source>
        <dbReference type="EMBL" id="MBU2711503.1"/>
    </source>
</evidence>
<evidence type="ECO:0000256" key="6">
    <source>
        <dbReference type="SAM" id="Phobius"/>
    </source>
</evidence>
<proteinExistence type="inferred from homology"/>
<keyword evidence="9" id="KW-1185">Reference proteome</keyword>
<evidence type="ECO:0000256" key="1">
    <source>
        <dbReference type="ARBA" id="ARBA00004141"/>
    </source>
</evidence>
<feature type="transmembrane region" description="Helical" evidence="6">
    <location>
        <begin position="243"/>
        <end position="260"/>
    </location>
</feature>
<keyword evidence="4 6" id="KW-1133">Transmembrane helix</keyword>
<sequence>MIRLLGKFSPVLFLVMWSSGAIFVKLGLTSASVWSFLAVRATGALLLLLVIIGIFFRSVFTELRHLTKKDLSSLFFTGLLLQGAYQSCFFLAIYNGLSPGVLALVLGLQPMLTPIVGREQIGLSRYIFLLIGLLGLTIAIVGAQDTSHITVWGIVFGLLSVLAITIGSVHQKKSNQPPLISAFLQYCAASVLFVTIILLVGWNANIDTNFIIASSWMIVIVSVGAVLLLLFMLQKEAASKVSVLFYFVPILTMLFDYLVFDTQLSWVIVIGTTIVLASIYLYRLPDTRPHLLSVEPKGHR</sequence>
<reference evidence="8 9" key="1">
    <citation type="submission" date="2021-04" db="EMBL/GenBank/DDBJ databases">
        <authorList>
            <person name="Pira H."/>
            <person name="Risdian C."/>
            <person name="Wink J."/>
        </authorList>
    </citation>
    <scope>NUCLEOTIDE SEQUENCE [LARGE SCALE GENOMIC DNA]</scope>
    <source>
        <strain evidence="8 9">WH53</strain>
    </source>
</reference>
<comment type="similarity">
    <text evidence="2">Belongs to the EamA transporter family.</text>
</comment>
<evidence type="ECO:0000256" key="3">
    <source>
        <dbReference type="ARBA" id="ARBA00022692"/>
    </source>
</evidence>
<comment type="subcellular location">
    <subcellularLocation>
        <location evidence="1">Membrane</location>
        <topology evidence="1">Multi-pass membrane protein</topology>
    </subcellularLocation>
</comment>
<dbReference type="Pfam" id="PF00892">
    <property type="entry name" value="EamA"/>
    <property type="match status" value="2"/>
</dbReference>
<dbReference type="InterPro" id="IPR037185">
    <property type="entry name" value="EmrE-like"/>
</dbReference>
<accession>A0ABS5ZBR8</accession>